<accession>A0A4Q2D243</accession>
<dbReference type="EMBL" id="SDEE01001266">
    <property type="protein sequence ID" value="RXW12381.1"/>
    <property type="molecule type" value="Genomic_DNA"/>
</dbReference>
<evidence type="ECO:0000313" key="1">
    <source>
        <dbReference type="EMBL" id="RXW12381.1"/>
    </source>
</evidence>
<reference evidence="1 2" key="1">
    <citation type="submission" date="2019-01" db="EMBL/GenBank/DDBJ databases">
        <title>Draft genome sequence of Psathyrella aberdarensis IHI B618.</title>
        <authorList>
            <person name="Buettner E."/>
            <person name="Kellner H."/>
        </authorList>
    </citation>
    <scope>NUCLEOTIDE SEQUENCE [LARGE SCALE GENOMIC DNA]</scope>
    <source>
        <strain evidence="1 2">IHI B618</strain>
    </source>
</reference>
<comment type="caution">
    <text evidence="1">The sequence shown here is derived from an EMBL/GenBank/DDBJ whole genome shotgun (WGS) entry which is preliminary data.</text>
</comment>
<keyword evidence="2" id="KW-1185">Reference proteome</keyword>
<organism evidence="1 2">
    <name type="scientific">Candolleomyces aberdarensis</name>
    <dbReference type="NCBI Taxonomy" id="2316362"/>
    <lineage>
        <taxon>Eukaryota</taxon>
        <taxon>Fungi</taxon>
        <taxon>Dikarya</taxon>
        <taxon>Basidiomycota</taxon>
        <taxon>Agaricomycotina</taxon>
        <taxon>Agaricomycetes</taxon>
        <taxon>Agaricomycetidae</taxon>
        <taxon>Agaricales</taxon>
        <taxon>Agaricineae</taxon>
        <taxon>Psathyrellaceae</taxon>
        <taxon>Candolleomyces</taxon>
    </lineage>
</organism>
<evidence type="ECO:0000313" key="2">
    <source>
        <dbReference type="Proteomes" id="UP000290288"/>
    </source>
</evidence>
<sequence length="95" mass="10877">MIQHYHGTFTVNAENANFGNNYGGLLFVYRIIDREINFFGFVQVPSTKSLIDLIQPLGMSSLESLLIKQTSFDSFDLFPTDTVMLRRHEDPFAEV</sequence>
<dbReference type="Proteomes" id="UP000290288">
    <property type="component" value="Unassembled WGS sequence"/>
</dbReference>
<gene>
    <name evidence="1" type="ORF">EST38_g13474</name>
</gene>
<dbReference type="AlphaFoldDB" id="A0A4Q2D243"/>
<name>A0A4Q2D243_9AGAR</name>
<proteinExistence type="predicted"/>
<protein>
    <submittedName>
        <fullName evidence="1">Uncharacterized protein</fullName>
    </submittedName>
</protein>